<feature type="transmembrane region" description="Helical" evidence="1">
    <location>
        <begin position="93"/>
        <end position="117"/>
    </location>
</feature>
<name>A0ABX1CY76_9FLAO</name>
<gene>
    <name evidence="2" type="ORF">HC175_09860</name>
</gene>
<keyword evidence="3" id="KW-1185">Reference proteome</keyword>
<sequence>MKLEEAIQRLDRAVGVHGSSNSYRIRQKFSNILQEVKYKNLTQEQLTAVEKELDEIFEGLDVESSNAEAALEPKLISFIRNLRRNFSLVPESYWAMYGLKAGLFVGLTIMSLLILYTDSEIKFYVPLCCLLLGFFIGSLFDRRQKSKGKSLLTRMI</sequence>
<evidence type="ECO:0000313" key="2">
    <source>
        <dbReference type="EMBL" id="NJW53225.1"/>
    </source>
</evidence>
<comment type="caution">
    <text evidence="2">The sequence shown here is derived from an EMBL/GenBank/DDBJ whole genome shotgun (WGS) entry which is preliminary data.</text>
</comment>
<keyword evidence="1" id="KW-0812">Transmembrane</keyword>
<organism evidence="2 3">
    <name type="scientific">Salinimicrobium oceani</name>
    <dbReference type="NCBI Taxonomy" id="2722702"/>
    <lineage>
        <taxon>Bacteria</taxon>
        <taxon>Pseudomonadati</taxon>
        <taxon>Bacteroidota</taxon>
        <taxon>Flavobacteriia</taxon>
        <taxon>Flavobacteriales</taxon>
        <taxon>Flavobacteriaceae</taxon>
        <taxon>Salinimicrobium</taxon>
    </lineage>
</organism>
<dbReference type="Proteomes" id="UP000703674">
    <property type="component" value="Unassembled WGS sequence"/>
</dbReference>
<keyword evidence="1" id="KW-1133">Transmembrane helix</keyword>
<accession>A0ABX1CY76</accession>
<evidence type="ECO:0000256" key="1">
    <source>
        <dbReference type="SAM" id="Phobius"/>
    </source>
</evidence>
<protein>
    <submittedName>
        <fullName evidence="2">Uncharacterized protein</fullName>
    </submittedName>
</protein>
<proteinExistence type="predicted"/>
<reference evidence="2 3" key="1">
    <citation type="submission" date="2020-03" db="EMBL/GenBank/DDBJ databases">
        <title>Salinimicrobium sp. nov, isolated from SCS.</title>
        <authorList>
            <person name="Cao W.R."/>
        </authorList>
    </citation>
    <scope>NUCLEOTIDE SEQUENCE [LARGE SCALE GENOMIC DNA]</scope>
    <source>
        <strain evidence="3">J15B91</strain>
    </source>
</reference>
<keyword evidence="1" id="KW-0472">Membrane</keyword>
<feature type="transmembrane region" description="Helical" evidence="1">
    <location>
        <begin position="123"/>
        <end position="140"/>
    </location>
</feature>
<evidence type="ECO:0000313" key="3">
    <source>
        <dbReference type="Proteomes" id="UP000703674"/>
    </source>
</evidence>
<dbReference type="EMBL" id="JAAVJR010000005">
    <property type="protein sequence ID" value="NJW53225.1"/>
    <property type="molecule type" value="Genomic_DNA"/>
</dbReference>
<dbReference type="RefSeq" id="WP_168138336.1">
    <property type="nucleotide sequence ID" value="NZ_JAAVJR010000005.1"/>
</dbReference>